<keyword evidence="2 8" id="KW-0378">Hydrolase</keyword>
<evidence type="ECO:0000256" key="3">
    <source>
        <dbReference type="ARBA" id="ARBA00022842"/>
    </source>
</evidence>
<evidence type="ECO:0000313" key="11">
    <source>
        <dbReference type="WBParaSite" id="PSAMB.scaffold624size45368.g7795.t1"/>
    </source>
</evidence>
<dbReference type="GO" id="GO:0045739">
    <property type="term" value="P:positive regulation of DNA repair"/>
    <property type="evidence" value="ECO:0007669"/>
    <property type="project" value="TreeGrafter"/>
</dbReference>
<keyword evidence="10" id="KW-1185">Reference proteome</keyword>
<comment type="catalytic activity">
    <reaction evidence="5 8">
        <text>O-phospho-L-tyrosyl-[protein] + H2O = L-tyrosyl-[protein] + phosphate</text>
        <dbReference type="Rhea" id="RHEA:10684"/>
        <dbReference type="Rhea" id="RHEA-COMP:10136"/>
        <dbReference type="Rhea" id="RHEA-COMP:20101"/>
        <dbReference type="ChEBI" id="CHEBI:15377"/>
        <dbReference type="ChEBI" id="CHEBI:43474"/>
        <dbReference type="ChEBI" id="CHEBI:46858"/>
        <dbReference type="ChEBI" id="CHEBI:61978"/>
        <dbReference type="EC" id="3.1.3.48"/>
    </reaction>
</comment>
<keyword evidence="3 7" id="KW-0460">Magnesium</keyword>
<feature type="binding site" evidence="7">
    <location>
        <position position="336"/>
    </location>
    <ligand>
        <name>Mg(2+)</name>
        <dbReference type="ChEBI" id="CHEBI:18420"/>
    </ligand>
</feature>
<dbReference type="GO" id="GO:0030154">
    <property type="term" value="P:cell differentiation"/>
    <property type="evidence" value="ECO:0007669"/>
    <property type="project" value="TreeGrafter"/>
</dbReference>
<evidence type="ECO:0000256" key="8">
    <source>
        <dbReference type="RuleBase" id="RU362036"/>
    </source>
</evidence>
<dbReference type="GO" id="GO:0046872">
    <property type="term" value="F:metal ion binding"/>
    <property type="evidence" value="ECO:0007669"/>
    <property type="project" value="UniProtKB-KW"/>
</dbReference>
<dbReference type="WBParaSite" id="PSAMB.scaffold624size45368.g7795.t1">
    <property type="protein sequence ID" value="PSAMB.scaffold624size45368.g7795.t1"/>
    <property type="gene ID" value="PSAMB.scaffold624size45368.g7795"/>
</dbReference>
<evidence type="ECO:0000256" key="5">
    <source>
        <dbReference type="ARBA" id="ARBA00051722"/>
    </source>
</evidence>
<keyword evidence="7 8" id="KW-0479">Metal-binding</keyword>
<dbReference type="PANTHER" id="PTHR10190">
    <property type="entry name" value="EYES ABSENT"/>
    <property type="match status" value="1"/>
</dbReference>
<dbReference type="SFLD" id="SFLDG01129">
    <property type="entry name" value="C1.5:_HAD__Beta-PGM__Phosphata"/>
    <property type="match status" value="1"/>
</dbReference>
<feature type="active site" description="Proton donor" evidence="6">
    <location>
        <position position="336"/>
    </location>
</feature>
<evidence type="ECO:0000256" key="7">
    <source>
        <dbReference type="PIRSR" id="PIRSR628472-2"/>
    </source>
</evidence>
<evidence type="ECO:0000256" key="2">
    <source>
        <dbReference type="ARBA" id="ARBA00022801"/>
    </source>
</evidence>
<reference evidence="11" key="1">
    <citation type="submission" date="2022-11" db="UniProtKB">
        <authorList>
            <consortium name="WormBaseParasite"/>
        </authorList>
    </citation>
    <scope>IDENTIFICATION</scope>
</reference>
<evidence type="ECO:0000313" key="10">
    <source>
        <dbReference type="Proteomes" id="UP000887566"/>
    </source>
</evidence>
<dbReference type="AlphaFoldDB" id="A0A914X3X8"/>
<dbReference type="Proteomes" id="UP000887566">
    <property type="component" value="Unplaced"/>
</dbReference>
<evidence type="ECO:0000256" key="6">
    <source>
        <dbReference type="PIRSR" id="PIRSR628472-1"/>
    </source>
</evidence>
<feature type="binding site" evidence="7">
    <location>
        <position position="334"/>
    </location>
    <ligand>
        <name>Mg(2+)</name>
        <dbReference type="ChEBI" id="CHEBI:18420"/>
    </ligand>
</feature>
<dbReference type="Gene3D" id="3.40.50.12350">
    <property type="match status" value="1"/>
</dbReference>
<evidence type="ECO:0000256" key="1">
    <source>
        <dbReference type="ARBA" id="ARBA00010501"/>
    </source>
</evidence>
<organism evidence="10 11">
    <name type="scientific">Plectus sambesii</name>
    <dbReference type="NCBI Taxonomy" id="2011161"/>
    <lineage>
        <taxon>Eukaryota</taxon>
        <taxon>Metazoa</taxon>
        <taxon>Ecdysozoa</taxon>
        <taxon>Nematoda</taxon>
        <taxon>Chromadorea</taxon>
        <taxon>Plectida</taxon>
        <taxon>Plectina</taxon>
        <taxon>Plectoidea</taxon>
        <taxon>Plectidae</taxon>
        <taxon>Plectus</taxon>
    </lineage>
</organism>
<dbReference type="SFLD" id="SFLDS00003">
    <property type="entry name" value="Haloacid_Dehalogenase"/>
    <property type="match status" value="1"/>
</dbReference>
<keyword evidence="8" id="KW-0804">Transcription</keyword>
<dbReference type="GO" id="GO:0004725">
    <property type="term" value="F:protein tyrosine phosphatase activity"/>
    <property type="evidence" value="ECO:0007669"/>
    <property type="project" value="UniProtKB-EC"/>
</dbReference>
<comment type="cofactor">
    <cofactor evidence="7 8">
        <name>Mg(2+)</name>
        <dbReference type="ChEBI" id="CHEBI:18420"/>
    </cofactor>
    <text evidence="7 8">Binds 1 Mg(2+) ion per subunit.</text>
</comment>
<dbReference type="EC" id="3.1.3.48" evidence="8"/>
<dbReference type="InterPro" id="IPR028472">
    <property type="entry name" value="EYA"/>
</dbReference>
<keyword evidence="8" id="KW-0805">Transcription regulation</keyword>
<keyword evidence="4 8" id="KW-0904">Protein phosphatase</keyword>
<feature type="active site" description="Nucleophile" evidence="6">
    <location>
        <position position="334"/>
    </location>
</feature>
<sequence length="613" mass="66070">MLARTPPCRLGWPVSNLLDKGKTKLSIGEEVTQLDQSPASCDPDRCRAPIERPSSGTVVHSRSPPTPTAAAVVSSDPSNGYFGADVAHSQLLSGATHSTINWGCPPLPLAYSLDVKPITDTLNGSYSSVISTSSADSIAVDGAIMSDAAYTEAATKSLLGMSAGGAYYGTTSSVYQPGAYATVQGSPLYGSTQNYYQRALKGSTASYPLGPYFGAATGTTSNYYGSAYSGSATTPLEYGTYGYPQYYPNNCYYGSAGLSVSGQVPSTTATYQLTQLPPCTTLSDPTCSSAGIFTPNDIASFVKPETKKSKSKKKKAANPSPSPENQYERVFIWDLDDVCVLTDALTSGSYAHTFSKDAHVAAQLGHSMERLVFDVIRLAFRVDDVDFQEWDQGHIDDAASDEAVQDLTGYNLSSDGLQLAVTSGASLCLGAPSSVRGGVDWMRKLALRYRHIRELYTCFKDRVPELLRTTCSPERCSQWLSLQKDIEILTDGWTQKAERCLQVVASSRPRPERYANVLLSGGHLVQTLAKVMLTGLAPSFPIENIYSTTKSGREACIERVRNRFGKKCAFVIIGSSHESKLVADKEGIPFWRVSSPSDLEAFYHALNHHLLGT</sequence>
<evidence type="ECO:0000256" key="4">
    <source>
        <dbReference type="ARBA" id="ARBA00022912"/>
    </source>
</evidence>
<dbReference type="InterPro" id="IPR038102">
    <property type="entry name" value="EYA_dom_sf"/>
</dbReference>
<accession>A0A914X3X8</accession>
<dbReference type="GO" id="GO:2001240">
    <property type="term" value="P:negative regulation of extrinsic apoptotic signaling pathway in absence of ligand"/>
    <property type="evidence" value="ECO:0007669"/>
    <property type="project" value="TreeGrafter"/>
</dbReference>
<comment type="similarity">
    <text evidence="1 8">Belongs to the HAD-like hydrolase superfamily. EYA family.</text>
</comment>
<protein>
    <recommendedName>
        <fullName evidence="8">Eyes absent homolog</fullName>
        <ecNumber evidence="8">3.1.3.48</ecNumber>
    </recommendedName>
</protein>
<feature type="region of interest" description="Disordered" evidence="9">
    <location>
        <begin position="304"/>
        <end position="324"/>
    </location>
</feature>
<dbReference type="PANTHER" id="PTHR10190:SF16">
    <property type="entry name" value="DEVELOPMENTAL PROTEIN EYES ABSENT"/>
    <property type="match status" value="1"/>
</dbReference>
<evidence type="ECO:0000256" key="9">
    <source>
        <dbReference type="SAM" id="MobiDB-lite"/>
    </source>
</evidence>
<proteinExistence type="inferred from homology"/>
<dbReference type="GO" id="GO:0005634">
    <property type="term" value="C:nucleus"/>
    <property type="evidence" value="ECO:0007669"/>
    <property type="project" value="TreeGrafter"/>
</dbReference>
<name>A0A914X3X8_9BILA</name>